<comment type="similarity">
    <text evidence="5">Belongs to the binding-protein-dependent transport system permease family.</text>
</comment>
<organism evidence="7 8">
    <name type="scientific">Parvimonas micra</name>
    <dbReference type="NCBI Taxonomy" id="33033"/>
    <lineage>
        <taxon>Bacteria</taxon>
        <taxon>Bacillati</taxon>
        <taxon>Bacillota</taxon>
        <taxon>Tissierellia</taxon>
        <taxon>Tissierellales</taxon>
        <taxon>Peptoniphilaceae</taxon>
        <taxon>Parvimonas</taxon>
    </lineage>
</organism>
<dbReference type="SUPFAM" id="SSF161098">
    <property type="entry name" value="MetI-like"/>
    <property type="match status" value="1"/>
</dbReference>
<keyword evidence="3 5" id="KW-1133">Transmembrane helix</keyword>
<dbReference type="OrthoDB" id="9785113at2"/>
<dbReference type="AlphaFoldDB" id="A0A0B4S098"/>
<proteinExistence type="inferred from homology"/>
<dbReference type="GO" id="GO:0005886">
    <property type="term" value="C:plasma membrane"/>
    <property type="evidence" value="ECO:0007669"/>
    <property type="project" value="UniProtKB-SubCell"/>
</dbReference>
<dbReference type="PROSITE" id="PS50928">
    <property type="entry name" value="ABC_TM1"/>
    <property type="match status" value="1"/>
</dbReference>
<dbReference type="STRING" id="33033.NW74_02370"/>
<feature type="transmembrane region" description="Helical" evidence="5">
    <location>
        <begin position="59"/>
        <end position="87"/>
    </location>
</feature>
<feature type="transmembrane region" description="Helical" evidence="5">
    <location>
        <begin position="191"/>
        <end position="218"/>
    </location>
</feature>
<evidence type="ECO:0000256" key="4">
    <source>
        <dbReference type="ARBA" id="ARBA00023136"/>
    </source>
</evidence>
<feature type="transmembrane region" description="Helical" evidence="5">
    <location>
        <begin position="247"/>
        <end position="265"/>
    </location>
</feature>
<evidence type="ECO:0000256" key="5">
    <source>
        <dbReference type="RuleBase" id="RU363032"/>
    </source>
</evidence>
<keyword evidence="8" id="KW-1185">Reference proteome</keyword>
<feature type="transmembrane region" description="Helical" evidence="5">
    <location>
        <begin position="12"/>
        <end position="39"/>
    </location>
</feature>
<keyword evidence="2 5" id="KW-0812">Transmembrane</keyword>
<dbReference type="Pfam" id="PF00528">
    <property type="entry name" value="BPD_transp_1"/>
    <property type="match status" value="1"/>
</dbReference>
<name>A0A0B4S098_9FIRM</name>
<evidence type="ECO:0000256" key="3">
    <source>
        <dbReference type="ARBA" id="ARBA00022989"/>
    </source>
</evidence>
<dbReference type="InterPro" id="IPR035906">
    <property type="entry name" value="MetI-like_sf"/>
</dbReference>
<dbReference type="InterPro" id="IPR000515">
    <property type="entry name" value="MetI-like"/>
</dbReference>
<dbReference type="EMBL" id="CP009761">
    <property type="protein sequence ID" value="AIZ36277.1"/>
    <property type="molecule type" value="Genomic_DNA"/>
</dbReference>
<accession>A0A0B4S098</accession>
<dbReference type="Gene3D" id="1.10.3720.10">
    <property type="entry name" value="MetI-like"/>
    <property type="match status" value="1"/>
</dbReference>
<evidence type="ECO:0000256" key="2">
    <source>
        <dbReference type="ARBA" id="ARBA00022692"/>
    </source>
</evidence>
<dbReference type="PANTHER" id="PTHR43470:SF3">
    <property type="entry name" value="PHOSPHATE TRANSPORT SYSTEM PERMEASE PROTEIN PSTA-RELATED"/>
    <property type="match status" value="1"/>
</dbReference>
<dbReference type="PANTHER" id="PTHR43470">
    <property type="entry name" value="PHOSPHATE TRANSPORT SYSTEM PERMEASE PROTEIN PSTA-RELATED"/>
    <property type="match status" value="1"/>
</dbReference>
<evidence type="ECO:0000313" key="7">
    <source>
        <dbReference type="EMBL" id="AIZ36277.1"/>
    </source>
</evidence>
<evidence type="ECO:0000313" key="8">
    <source>
        <dbReference type="Proteomes" id="UP000031386"/>
    </source>
</evidence>
<dbReference type="RefSeq" id="WP_041953668.1">
    <property type="nucleotide sequence ID" value="NZ_CP009761.1"/>
</dbReference>
<sequence length="285" mass="31633">MIRFKDNLIKLFAYISIFIVMTAIFLIFSFVFFNGISGINLKFLTENPKGMPLGVDGGIRNAIIGSFLLMVLSMFFSTVLGICFAIYNKIFCKSKIIKMLLSFLIQCISSIPSIIIGLFVYGFFIVTLNIPKSLFTASIALSLMVFPFVELNVEKLIEEFDRQCIRDSYALGIDKIYMCRKLILPTISNKIVSISILAGSYAVGATAPLLLTGVVFMAKPSGLFNPVMALPFHLHMLLSQSVATEKAYATAMVLIGLLIILNLLSEIIMRNIGGKIVEYIRNKKS</sequence>
<protein>
    <submittedName>
        <fullName evidence="7">Phosphate ABC transporter permease</fullName>
    </submittedName>
</protein>
<keyword evidence="5" id="KW-0813">Transport</keyword>
<dbReference type="CDD" id="cd06261">
    <property type="entry name" value="TM_PBP2"/>
    <property type="match status" value="1"/>
</dbReference>
<comment type="subcellular location">
    <subcellularLocation>
        <location evidence="5">Cell membrane</location>
        <topology evidence="5">Multi-pass membrane protein</topology>
    </subcellularLocation>
    <subcellularLocation>
        <location evidence="1">Membrane</location>
        <topology evidence="1">Multi-pass membrane protein</topology>
    </subcellularLocation>
</comment>
<feature type="domain" description="ABC transmembrane type-1" evidence="6">
    <location>
        <begin position="63"/>
        <end position="265"/>
    </location>
</feature>
<feature type="transmembrane region" description="Helical" evidence="5">
    <location>
        <begin position="134"/>
        <end position="153"/>
    </location>
</feature>
<dbReference type="GO" id="GO:0055085">
    <property type="term" value="P:transmembrane transport"/>
    <property type="evidence" value="ECO:0007669"/>
    <property type="project" value="InterPro"/>
</dbReference>
<dbReference type="KEGG" id="pmic:NW74_02370"/>
<reference evidence="7 8" key="1">
    <citation type="submission" date="2014-10" db="EMBL/GenBank/DDBJ databases">
        <title>Complete genome sequence of Parvimonas micra KCOM 1535 (= ChDC B708).</title>
        <authorList>
            <person name="Kook J.-K."/>
            <person name="Park S.-N."/>
            <person name="Lim Y.K."/>
            <person name="Roh H."/>
        </authorList>
    </citation>
    <scope>NUCLEOTIDE SEQUENCE [LARGE SCALE GENOMIC DNA]</scope>
    <source>
        <strain evidence="8">KCOM 1535 / ChDC B708</strain>
    </source>
</reference>
<dbReference type="Proteomes" id="UP000031386">
    <property type="component" value="Chromosome"/>
</dbReference>
<evidence type="ECO:0000256" key="1">
    <source>
        <dbReference type="ARBA" id="ARBA00004141"/>
    </source>
</evidence>
<gene>
    <name evidence="7" type="ORF">NW74_02370</name>
</gene>
<keyword evidence="4 5" id="KW-0472">Membrane</keyword>
<evidence type="ECO:0000259" key="6">
    <source>
        <dbReference type="PROSITE" id="PS50928"/>
    </source>
</evidence>
<feature type="transmembrane region" description="Helical" evidence="5">
    <location>
        <begin position="99"/>
        <end position="128"/>
    </location>
</feature>